<gene>
    <name evidence="6" type="ORF">LVIROSA_LOCUS307</name>
</gene>
<evidence type="ECO:0000313" key="7">
    <source>
        <dbReference type="Proteomes" id="UP001157418"/>
    </source>
</evidence>
<organism evidence="6 7">
    <name type="scientific">Lactuca virosa</name>
    <dbReference type="NCBI Taxonomy" id="75947"/>
    <lineage>
        <taxon>Eukaryota</taxon>
        <taxon>Viridiplantae</taxon>
        <taxon>Streptophyta</taxon>
        <taxon>Embryophyta</taxon>
        <taxon>Tracheophyta</taxon>
        <taxon>Spermatophyta</taxon>
        <taxon>Magnoliopsida</taxon>
        <taxon>eudicotyledons</taxon>
        <taxon>Gunneridae</taxon>
        <taxon>Pentapetalae</taxon>
        <taxon>asterids</taxon>
        <taxon>campanulids</taxon>
        <taxon>Asterales</taxon>
        <taxon>Asteraceae</taxon>
        <taxon>Cichorioideae</taxon>
        <taxon>Cichorieae</taxon>
        <taxon>Lactucinae</taxon>
        <taxon>Lactuca</taxon>
    </lineage>
</organism>
<dbReference type="InterPro" id="IPR036890">
    <property type="entry name" value="HATPase_C_sf"/>
</dbReference>
<evidence type="ECO:0000256" key="3">
    <source>
        <dbReference type="ARBA" id="ARBA00022840"/>
    </source>
</evidence>
<proteinExistence type="inferred from homology"/>
<dbReference type="InterPro" id="IPR020575">
    <property type="entry name" value="Hsp90_N"/>
</dbReference>
<evidence type="ECO:0000313" key="6">
    <source>
        <dbReference type="EMBL" id="CAH1412281.1"/>
    </source>
</evidence>
<comment type="similarity">
    <text evidence="1">Belongs to the heat shock protein 90 family.</text>
</comment>
<keyword evidence="7" id="KW-1185">Reference proteome</keyword>
<keyword evidence="2" id="KW-0547">Nucleotide-binding</keyword>
<evidence type="ECO:0000256" key="4">
    <source>
        <dbReference type="ARBA" id="ARBA00023186"/>
    </source>
</evidence>
<evidence type="ECO:0000256" key="2">
    <source>
        <dbReference type="ARBA" id="ARBA00022741"/>
    </source>
</evidence>
<protein>
    <recommendedName>
        <fullName evidence="8">Retrotransposon gag domain-containing protein</fullName>
    </recommendedName>
</protein>
<dbReference type="Gene3D" id="3.30.565.10">
    <property type="entry name" value="Histidine kinase-like ATPase, C-terminal domain"/>
    <property type="match status" value="1"/>
</dbReference>
<dbReference type="AlphaFoldDB" id="A0AAU9LC27"/>
<feature type="compositionally biased region" description="Gly residues" evidence="5">
    <location>
        <begin position="63"/>
        <end position="80"/>
    </location>
</feature>
<dbReference type="PANTHER" id="PTHR11528">
    <property type="entry name" value="HEAT SHOCK PROTEIN 90 FAMILY MEMBER"/>
    <property type="match status" value="1"/>
</dbReference>
<dbReference type="GO" id="GO:0016887">
    <property type="term" value="F:ATP hydrolysis activity"/>
    <property type="evidence" value="ECO:0007669"/>
    <property type="project" value="InterPro"/>
</dbReference>
<dbReference type="GO" id="GO:0051082">
    <property type="term" value="F:unfolded protein binding"/>
    <property type="evidence" value="ECO:0007669"/>
    <property type="project" value="InterPro"/>
</dbReference>
<accession>A0AAU9LC27</accession>
<keyword evidence="4" id="KW-0143">Chaperone</keyword>
<feature type="region of interest" description="Disordered" evidence="5">
    <location>
        <begin position="21"/>
        <end position="80"/>
    </location>
</feature>
<dbReference type="GO" id="GO:0140662">
    <property type="term" value="F:ATP-dependent protein folding chaperone"/>
    <property type="evidence" value="ECO:0007669"/>
    <property type="project" value="InterPro"/>
</dbReference>
<dbReference type="PRINTS" id="PR00775">
    <property type="entry name" value="HEATSHOCK90"/>
</dbReference>
<evidence type="ECO:0008006" key="8">
    <source>
        <dbReference type="Google" id="ProtNLM"/>
    </source>
</evidence>
<evidence type="ECO:0000256" key="5">
    <source>
        <dbReference type="SAM" id="MobiDB-lite"/>
    </source>
</evidence>
<keyword evidence="3" id="KW-0067">ATP-binding</keyword>
<comment type="caution">
    <text evidence="6">The sequence shown here is derived from an EMBL/GenBank/DDBJ whole genome shotgun (WGS) entry which is preliminary data.</text>
</comment>
<evidence type="ECO:0000256" key="1">
    <source>
        <dbReference type="ARBA" id="ARBA00008239"/>
    </source>
</evidence>
<dbReference type="EMBL" id="CAKMRJ010000001">
    <property type="protein sequence ID" value="CAH1412281.1"/>
    <property type="molecule type" value="Genomic_DNA"/>
</dbReference>
<dbReference type="Proteomes" id="UP001157418">
    <property type="component" value="Unassembled WGS sequence"/>
</dbReference>
<dbReference type="GO" id="GO:0005524">
    <property type="term" value="F:ATP binding"/>
    <property type="evidence" value="ECO:0007669"/>
    <property type="project" value="UniProtKB-KW"/>
</dbReference>
<sequence length="512" mass="58856">MDQNQLKMDQKFEEILGAIAKSRPTINNEKKTVEGEPSNTPVLSMEETPRVYSGASHTDTGGSRTGGGSGGGGGDYITGGEYRGGTNRRFHKHEMMLFDGTNTEDWIFNVERSLCSYENEETMEAAMRSREGNTLLFYEWEHRRQPIRDWEELKGLIRRFRSPTSSLPTFRELEARNRENRDSFLNQEEAIRDRRQLATSSLVAKCEVTTLLEEDVTEVTFLGFRQPGLKIDKWAEINYLGQVNMNLIMGLYDKVDKSESPTEVKATTKIKTTTKPQSTTYSQEGHLHNDIACRLKYPDRSKRFPDPEIKLESLKIFTGILEPYLVNVNNDLHLEARSPTIKPVLEPFNNSKIVITSVTSPSNSVLRWLALATSPTKIVNGNSFSHYLVAEKVIATIKHDDEQYVGESQDGGSFTITKDVNYEQLGRMTKITLLFIENQKGYLEERRIKYLVQKHYEFISYRIFLWTEKIVEKQIGNKEDEAKKKGKNKNNLEVSHEWELINKQKPTWLYIP</sequence>
<dbReference type="InterPro" id="IPR001404">
    <property type="entry name" value="Hsp90_fam"/>
</dbReference>
<dbReference type="SUPFAM" id="SSF55874">
    <property type="entry name" value="ATPase domain of HSP90 chaperone/DNA topoisomerase II/histidine kinase"/>
    <property type="match status" value="1"/>
</dbReference>
<name>A0AAU9LC27_9ASTR</name>
<reference evidence="6 7" key="1">
    <citation type="submission" date="2022-01" db="EMBL/GenBank/DDBJ databases">
        <authorList>
            <person name="Xiong W."/>
            <person name="Schranz E."/>
        </authorList>
    </citation>
    <scope>NUCLEOTIDE SEQUENCE [LARGE SCALE GENOMIC DNA]</scope>
</reference>